<keyword evidence="2" id="KW-1185">Reference proteome</keyword>
<dbReference type="RefSeq" id="WP_135484904.1">
    <property type="nucleotide sequence ID" value="NZ_SRMF01000014.1"/>
</dbReference>
<evidence type="ECO:0000313" key="2">
    <source>
        <dbReference type="Proteomes" id="UP000297475"/>
    </source>
</evidence>
<dbReference type="Proteomes" id="UP000297475">
    <property type="component" value="Unassembled WGS sequence"/>
</dbReference>
<reference evidence="1 2" key="1">
    <citation type="submission" date="2019-04" db="EMBL/GenBank/DDBJ databases">
        <title>Natronospirillum operosus gen. nov., sp. nov., a haloalkaliphilic satellite isolated from decaying biomass of laboratory culture of cyanobacterium Geitlerinema sp. and proposal of Natronospirillaceae fam. nov. and Saccharospirillaceae fam. nov.</title>
        <authorList>
            <person name="Kevbrin V."/>
            <person name="Boltyanskaya Y."/>
            <person name="Koziaeva V."/>
            <person name="Grouzdev D.S."/>
            <person name="Park M."/>
            <person name="Cho J."/>
        </authorList>
    </citation>
    <scope>NUCLEOTIDE SEQUENCE [LARGE SCALE GENOMIC DNA]</scope>
    <source>
        <strain evidence="1 2">G-116</strain>
    </source>
</reference>
<evidence type="ECO:0000313" key="1">
    <source>
        <dbReference type="EMBL" id="TGG90346.1"/>
    </source>
</evidence>
<sequence>MDDDLEQLSREQLILEVKKLRAGIRNHRDSSGHDLCWHHPALWELLPEKHTPIPDVPEWPQFMRGCIRYRQSLDEQCPNAPRVKRELDEDGIA</sequence>
<gene>
    <name evidence="1" type="ORF">E4656_18975</name>
</gene>
<proteinExistence type="predicted"/>
<accession>A0A4Z0WB84</accession>
<protein>
    <submittedName>
        <fullName evidence="1">Uncharacterized protein</fullName>
    </submittedName>
</protein>
<comment type="caution">
    <text evidence="1">The sequence shown here is derived from an EMBL/GenBank/DDBJ whole genome shotgun (WGS) entry which is preliminary data.</text>
</comment>
<dbReference type="EMBL" id="SRMF01000014">
    <property type="protein sequence ID" value="TGG90346.1"/>
    <property type="molecule type" value="Genomic_DNA"/>
</dbReference>
<organism evidence="1 2">
    <name type="scientific">Natronospirillum operosum</name>
    <dbReference type="NCBI Taxonomy" id="2759953"/>
    <lineage>
        <taxon>Bacteria</taxon>
        <taxon>Pseudomonadati</taxon>
        <taxon>Pseudomonadota</taxon>
        <taxon>Gammaproteobacteria</taxon>
        <taxon>Oceanospirillales</taxon>
        <taxon>Natronospirillaceae</taxon>
        <taxon>Natronospirillum</taxon>
    </lineage>
</organism>
<dbReference type="OrthoDB" id="962952at2"/>
<dbReference type="AlphaFoldDB" id="A0A4Z0WB84"/>
<name>A0A4Z0WB84_9GAMM</name>